<protein>
    <submittedName>
        <fullName evidence="2">Uncharacterized protein</fullName>
    </submittedName>
</protein>
<keyword evidence="3" id="KW-1185">Reference proteome</keyword>
<name>A0A319ETJ7_ASPSB</name>
<keyword evidence="1" id="KW-0812">Transmembrane</keyword>
<keyword evidence="1" id="KW-0472">Membrane</keyword>
<feature type="transmembrane region" description="Helical" evidence="1">
    <location>
        <begin position="20"/>
        <end position="38"/>
    </location>
</feature>
<evidence type="ECO:0000313" key="2">
    <source>
        <dbReference type="EMBL" id="PYI10608.1"/>
    </source>
</evidence>
<accession>A0A319ETJ7</accession>
<dbReference type="EMBL" id="KZ826321">
    <property type="protein sequence ID" value="PYI10608.1"/>
    <property type="molecule type" value="Genomic_DNA"/>
</dbReference>
<dbReference type="Proteomes" id="UP000248423">
    <property type="component" value="Unassembled WGS sequence"/>
</dbReference>
<organism evidence="2 3">
    <name type="scientific">Aspergillus sclerotiicarbonarius (strain CBS 121057 / IBT 28362)</name>
    <dbReference type="NCBI Taxonomy" id="1448318"/>
    <lineage>
        <taxon>Eukaryota</taxon>
        <taxon>Fungi</taxon>
        <taxon>Dikarya</taxon>
        <taxon>Ascomycota</taxon>
        <taxon>Pezizomycotina</taxon>
        <taxon>Eurotiomycetes</taxon>
        <taxon>Eurotiomycetidae</taxon>
        <taxon>Eurotiales</taxon>
        <taxon>Aspergillaceae</taxon>
        <taxon>Aspergillus</taxon>
        <taxon>Aspergillus subgen. Circumdati</taxon>
    </lineage>
</organism>
<gene>
    <name evidence="2" type="ORF">BO78DRAFT_205369</name>
</gene>
<keyword evidence="1" id="KW-1133">Transmembrane helix</keyword>
<proteinExistence type="predicted"/>
<dbReference type="VEuPathDB" id="FungiDB:BO78DRAFT_205369"/>
<dbReference type="AlphaFoldDB" id="A0A319ETJ7"/>
<evidence type="ECO:0000313" key="3">
    <source>
        <dbReference type="Proteomes" id="UP000248423"/>
    </source>
</evidence>
<reference evidence="2 3" key="1">
    <citation type="submission" date="2018-02" db="EMBL/GenBank/DDBJ databases">
        <title>The genomes of Aspergillus section Nigri reveals drivers in fungal speciation.</title>
        <authorList>
            <consortium name="DOE Joint Genome Institute"/>
            <person name="Vesth T.C."/>
            <person name="Nybo J."/>
            <person name="Theobald S."/>
            <person name="Brandl J."/>
            <person name="Frisvad J.C."/>
            <person name="Nielsen K.F."/>
            <person name="Lyhne E.K."/>
            <person name="Kogle M.E."/>
            <person name="Kuo A."/>
            <person name="Riley R."/>
            <person name="Clum A."/>
            <person name="Nolan M."/>
            <person name="Lipzen A."/>
            <person name="Salamov A."/>
            <person name="Henrissat B."/>
            <person name="Wiebenga A."/>
            <person name="De vries R.P."/>
            <person name="Grigoriev I.V."/>
            <person name="Mortensen U.H."/>
            <person name="Andersen M.R."/>
            <person name="Baker S.E."/>
        </authorList>
    </citation>
    <scope>NUCLEOTIDE SEQUENCE [LARGE SCALE GENOMIC DNA]</scope>
    <source>
        <strain evidence="2 3">CBS 121057</strain>
    </source>
</reference>
<sequence length="59" mass="7160">MVGVRVPLVPDHNFHHFLVPFFWDIISFLLGFLAWGWVDRWDMYAMHILLESEWRCSLL</sequence>
<evidence type="ECO:0000256" key="1">
    <source>
        <dbReference type="SAM" id="Phobius"/>
    </source>
</evidence>